<accession>A0A239FHV4</accession>
<dbReference type="Pfam" id="PF00805">
    <property type="entry name" value="Pentapeptide"/>
    <property type="match status" value="2"/>
</dbReference>
<dbReference type="EMBL" id="FZOJ01000013">
    <property type="protein sequence ID" value="SNS56516.1"/>
    <property type="molecule type" value="Genomic_DNA"/>
</dbReference>
<feature type="coiled-coil region" evidence="1">
    <location>
        <begin position="8"/>
        <end position="35"/>
    </location>
</feature>
<dbReference type="PANTHER" id="PTHR14136:SF17">
    <property type="entry name" value="BTB_POZ DOMAIN-CONTAINING PROTEIN KCTD9"/>
    <property type="match status" value="1"/>
</dbReference>
<dbReference type="AlphaFoldDB" id="A0A239FHV4"/>
<organism evidence="2 3">
    <name type="scientific">Anaerovirgula multivorans</name>
    <dbReference type="NCBI Taxonomy" id="312168"/>
    <lineage>
        <taxon>Bacteria</taxon>
        <taxon>Bacillati</taxon>
        <taxon>Bacillota</taxon>
        <taxon>Clostridia</taxon>
        <taxon>Peptostreptococcales</taxon>
        <taxon>Natronincolaceae</taxon>
        <taxon>Anaerovirgula</taxon>
    </lineage>
</organism>
<dbReference type="SUPFAM" id="SSF141571">
    <property type="entry name" value="Pentapeptide repeat-like"/>
    <property type="match status" value="1"/>
</dbReference>
<evidence type="ECO:0000313" key="3">
    <source>
        <dbReference type="Proteomes" id="UP000198304"/>
    </source>
</evidence>
<reference evidence="3" key="1">
    <citation type="submission" date="2017-06" db="EMBL/GenBank/DDBJ databases">
        <authorList>
            <person name="Varghese N."/>
            <person name="Submissions S."/>
        </authorList>
    </citation>
    <scope>NUCLEOTIDE SEQUENCE [LARGE SCALE GENOMIC DNA]</scope>
    <source>
        <strain evidence="3">SCA</strain>
    </source>
</reference>
<dbReference type="PANTHER" id="PTHR14136">
    <property type="entry name" value="BTB_POZ DOMAIN-CONTAINING PROTEIN KCTD9"/>
    <property type="match status" value="1"/>
</dbReference>
<evidence type="ECO:0000256" key="1">
    <source>
        <dbReference type="SAM" id="Coils"/>
    </source>
</evidence>
<gene>
    <name evidence="2" type="ORF">SAMN05446037_101324</name>
</gene>
<dbReference type="RefSeq" id="WP_089283472.1">
    <property type="nucleotide sequence ID" value="NZ_FZOJ01000013.1"/>
</dbReference>
<sequence length="360" mass="42413">MAETALEKFNLKEVKPSLEQALKNLEEDFQQNKQQFKKTFIDSFKQICTNTKQIQQSTQPKTGFIIYHLLRTKILQHKYTYTAMAYDKDWYLKDGIPVGELDVTFIYKHYEDMRQQLMKVFRKYVLKISEPDVERIMLEQLDYFHKYVVEVIRHSLIEALETEEYMSIDKEDIFEIQAGEYYEPCDIIHMEEKEKNLLKIKNWLKQNQEQAYRFQDFRELDLSNLTYTNMDLFNTDFRNSLLNQTDIVNSLLIGTKFKNCTMKGANLMGAMINDANFEKADMTAANLQHTVAFTGVNFKDSNLTKADFTRAIIIGGDFEGADLEEAIFTEAKLHKSRFTKKQLEKCSLTQEQLEEIEIIQ</sequence>
<evidence type="ECO:0000313" key="2">
    <source>
        <dbReference type="EMBL" id="SNS56516.1"/>
    </source>
</evidence>
<dbReference type="Gene3D" id="2.160.20.80">
    <property type="entry name" value="E3 ubiquitin-protein ligase SopA"/>
    <property type="match status" value="1"/>
</dbReference>
<dbReference type="InterPro" id="IPR001646">
    <property type="entry name" value="5peptide_repeat"/>
</dbReference>
<protein>
    <submittedName>
        <fullName evidence="2">Pentapeptide repeat-containing protein</fullName>
    </submittedName>
</protein>
<dbReference type="InterPro" id="IPR051082">
    <property type="entry name" value="Pentapeptide-BTB/POZ_domain"/>
</dbReference>
<dbReference type="Proteomes" id="UP000198304">
    <property type="component" value="Unassembled WGS sequence"/>
</dbReference>
<keyword evidence="1" id="KW-0175">Coiled coil</keyword>
<proteinExistence type="predicted"/>
<name>A0A239FHV4_9FIRM</name>
<dbReference type="OrthoDB" id="1677243at2"/>
<keyword evidence="3" id="KW-1185">Reference proteome</keyword>